<protein>
    <submittedName>
        <fullName evidence="1">Uncharacterized protein</fullName>
    </submittedName>
</protein>
<reference evidence="1" key="1">
    <citation type="submission" date="2014-09" db="EMBL/GenBank/DDBJ databases">
        <authorList>
            <person name="Magalhaes I.L.F."/>
            <person name="Oliveira U."/>
            <person name="Santos F.R."/>
            <person name="Vidigal T.H.D.A."/>
            <person name="Brescovit A.D."/>
            <person name="Santos A.J."/>
        </authorList>
    </citation>
    <scope>NUCLEOTIDE SEQUENCE</scope>
    <source>
        <tissue evidence="1">Shoot tissue taken approximately 20 cm above the soil surface</tissue>
    </source>
</reference>
<reference evidence="1" key="2">
    <citation type="journal article" date="2015" name="Data Brief">
        <title>Shoot transcriptome of the giant reed, Arundo donax.</title>
        <authorList>
            <person name="Barrero R.A."/>
            <person name="Guerrero F.D."/>
            <person name="Moolhuijzen P."/>
            <person name="Goolsby J.A."/>
            <person name="Tidwell J."/>
            <person name="Bellgard S.E."/>
            <person name="Bellgard M.I."/>
        </authorList>
    </citation>
    <scope>NUCLEOTIDE SEQUENCE</scope>
    <source>
        <tissue evidence="1">Shoot tissue taken approximately 20 cm above the soil surface</tissue>
    </source>
</reference>
<sequence>MKGHAYGPIVMPTTVYQVMKLLSDVYHTLN</sequence>
<name>A0A0A9A0I7_ARUDO</name>
<proteinExistence type="predicted"/>
<dbReference type="AlphaFoldDB" id="A0A0A9A0I7"/>
<evidence type="ECO:0000313" key="1">
    <source>
        <dbReference type="EMBL" id="JAD45134.1"/>
    </source>
</evidence>
<accession>A0A0A9A0I7</accession>
<organism evidence="1">
    <name type="scientific">Arundo donax</name>
    <name type="common">Giant reed</name>
    <name type="synonym">Donax arundinaceus</name>
    <dbReference type="NCBI Taxonomy" id="35708"/>
    <lineage>
        <taxon>Eukaryota</taxon>
        <taxon>Viridiplantae</taxon>
        <taxon>Streptophyta</taxon>
        <taxon>Embryophyta</taxon>
        <taxon>Tracheophyta</taxon>
        <taxon>Spermatophyta</taxon>
        <taxon>Magnoliopsida</taxon>
        <taxon>Liliopsida</taxon>
        <taxon>Poales</taxon>
        <taxon>Poaceae</taxon>
        <taxon>PACMAD clade</taxon>
        <taxon>Arundinoideae</taxon>
        <taxon>Arundineae</taxon>
        <taxon>Arundo</taxon>
    </lineage>
</organism>
<dbReference type="EMBL" id="GBRH01252761">
    <property type="protein sequence ID" value="JAD45134.1"/>
    <property type="molecule type" value="Transcribed_RNA"/>
</dbReference>